<dbReference type="AlphaFoldDB" id="A0A2A4YNE1"/>
<evidence type="ECO:0000256" key="6">
    <source>
        <dbReference type="ARBA" id="ARBA00022842"/>
    </source>
</evidence>
<dbReference type="NCBIfam" id="NF004963">
    <property type="entry name" value="PRK06309.1"/>
    <property type="match status" value="1"/>
</dbReference>
<dbReference type="InterPro" id="IPR013520">
    <property type="entry name" value="Ribonucl_H"/>
</dbReference>
<name>A0A2A4YNE1_UNCAE</name>
<reference evidence="10" key="1">
    <citation type="submission" date="2017-08" db="EMBL/GenBank/DDBJ databases">
        <title>A dynamic microbial community with high functional redundancy inhabits the cold, oxic subseafloor aquifer.</title>
        <authorList>
            <person name="Tully B.J."/>
            <person name="Wheat C.G."/>
            <person name="Glazer B.T."/>
            <person name="Huber J.A."/>
        </authorList>
    </citation>
    <scope>NUCLEOTIDE SEQUENCE [LARGE SCALE GENOMIC DNA]</scope>
</reference>
<keyword evidence="3" id="KW-0479">Metal-binding</keyword>
<evidence type="ECO:0000256" key="3">
    <source>
        <dbReference type="ARBA" id="ARBA00022723"/>
    </source>
</evidence>
<dbReference type="CDD" id="cd06127">
    <property type="entry name" value="DEDDh"/>
    <property type="match status" value="1"/>
</dbReference>
<dbReference type="FunFam" id="3.30.420.10:FF:000045">
    <property type="entry name" value="3'-5' exonuclease DinG"/>
    <property type="match status" value="1"/>
</dbReference>
<comment type="similarity">
    <text evidence="7">Belongs to the exonuclease superfamily. TREX family.</text>
</comment>
<evidence type="ECO:0000313" key="10">
    <source>
        <dbReference type="Proteomes" id="UP000217838"/>
    </source>
</evidence>
<feature type="domain" description="Exonuclease" evidence="8">
    <location>
        <begin position="4"/>
        <end position="169"/>
    </location>
</feature>
<evidence type="ECO:0000256" key="4">
    <source>
        <dbReference type="ARBA" id="ARBA00022801"/>
    </source>
</evidence>
<dbReference type="InterPro" id="IPR024530">
    <property type="entry name" value="QSregVF_b"/>
</dbReference>
<keyword evidence="6" id="KW-0460">Magnesium</keyword>
<dbReference type="InterPro" id="IPR012337">
    <property type="entry name" value="RNaseH-like_sf"/>
</dbReference>
<dbReference type="GO" id="GO:0003887">
    <property type="term" value="F:DNA-directed DNA polymerase activity"/>
    <property type="evidence" value="ECO:0007669"/>
    <property type="project" value="InterPro"/>
</dbReference>
<proteinExistence type="inferred from homology"/>
<dbReference type="PANTHER" id="PTHR13058">
    <property type="entry name" value="THREE PRIME REPAIR EXONUCLEASE 1, 2"/>
    <property type="match status" value="1"/>
</dbReference>
<dbReference type="Pfam" id="PF12843">
    <property type="entry name" value="QSregVF_b"/>
    <property type="match status" value="1"/>
</dbReference>
<comment type="caution">
    <text evidence="9">The sequence shown here is derived from an EMBL/GenBank/DDBJ whole genome shotgun (WGS) entry which is preliminary data.</text>
</comment>
<dbReference type="Pfam" id="PF00929">
    <property type="entry name" value="RNase_T"/>
    <property type="match status" value="1"/>
</dbReference>
<dbReference type="Proteomes" id="UP000217838">
    <property type="component" value="Unassembled WGS sequence"/>
</dbReference>
<dbReference type="GO" id="GO:0003677">
    <property type="term" value="F:DNA binding"/>
    <property type="evidence" value="ECO:0007669"/>
    <property type="project" value="InterPro"/>
</dbReference>
<sequence>MKKKPIYYDTETTGVKPLQDKIVEIAAYDPVADKSFSSLINPGMPIPPGASKIHHITDDMVKDAPSFLEVGKQFIEFCSGDVVLIAHNNDGFDKPLIEAEFSRNDIEIPNWNYLDTLKWARKYRPDLPRHSLQHLREVYGIEANNAHRALDDVMILHKVFSYLIGDLTMEDVLSLYNASKSELVRHMPFGKHKGSLLQDVPKSYIRWLLENGALDKADNDQLKKSFEKLGVLEEIKA</sequence>
<organism evidence="9 10">
    <name type="scientific">Aerophobetes bacterium</name>
    <dbReference type="NCBI Taxonomy" id="2030807"/>
    <lineage>
        <taxon>Bacteria</taxon>
        <taxon>Candidatus Aerophobota</taxon>
    </lineage>
</organism>
<dbReference type="SUPFAM" id="SSF53098">
    <property type="entry name" value="Ribonuclease H-like"/>
    <property type="match status" value="1"/>
</dbReference>
<evidence type="ECO:0000256" key="5">
    <source>
        <dbReference type="ARBA" id="ARBA00022839"/>
    </source>
</evidence>
<dbReference type="InterPro" id="IPR006054">
    <property type="entry name" value="DnaQ"/>
</dbReference>
<dbReference type="GO" id="GO:0005737">
    <property type="term" value="C:cytoplasm"/>
    <property type="evidence" value="ECO:0007669"/>
    <property type="project" value="TreeGrafter"/>
</dbReference>
<dbReference type="NCBIfam" id="TIGR00573">
    <property type="entry name" value="dnaq"/>
    <property type="match status" value="1"/>
</dbReference>
<keyword evidence="2" id="KW-0540">Nuclease</keyword>
<accession>A0A2A4YNE1</accession>
<keyword evidence="5" id="KW-0269">Exonuclease</keyword>
<dbReference type="GO" id="GO:0008296">
    <property type="term" value="F:3'-5'-DNA exonuclease activity"/>
    <property type="evidence" value="ECO:0007669"/>
    <property type="project" value="TreeGrafter"/>
</dbReference>
<dbReference type="PANTHER" id="PTHR13058:SF19">
    <property type="entry name" value="LD40940P"/>
    <property type="match status" value="1"/>
</dbReference>
<evidence type="ECO:0000256" key="2">
    <source>
        <dbReference type="ARBA" id="ARBA00022722"/>
    </source>
</evidence>
<evidence type="ECO:0000256" key="7">
    <source>
        <dbReference type="ARBA" id="ARBA00025769"/>
    </source>
</evidence>
<evidence type="ECO:0000259" key="8">
    <source>
        <dbReference type="SMART" id="SM00479"/>
    </source>
</evidence>
<dbReference type="GO" id="GO:0006260">
    <property type="term" value="P:DNA replication"/>
    <property type="evidence" value="ECO:0007669"/>
    <property type="project" value="InterPro"/>
</dbReference>
<keyword evidence="4" id="KW-0378">Hydrolase</keyword>
<evidence type="ECO:0000256" key="1">
    <source>
        <dbReference type="ARBA" id="ARBA00001946"/>
    </source>
</evidence>
<gene>
    <name evidence="9" type="ORF">COB11_01130</name>
</gene>
<protein>
    <submittedName>
        <fullName evidence="9">DNA polymerase III subunit epsilon</fullName>
    </submittedName>
</protein>
<dbReference type="SMART" id="SM00479">
    <property type="entry name" value="EXOIII"/>
    <property type="match status" value="1"/>
</dbReference>
<dbReference type="GO" id="GO:0006308">
    <property type="term" value="P:DNA catabolic process"/>
    <property type="evidence" value="ECO:0007669"/>
    <property type="project" value="TreeGrafter"/>
</dbReference>
<dbReference type="Gene3D" id="3.30.420.10">
    <property type="entry name" value="Ribonuclease H-like superfamily/Ribonuclease H"/>
    <property type="match status" value="1"/>
</dbReference>
<dbReference type="EMBL" id="NVUU01000008">
    <property type="protein sequence ID" value="PCI95827.1"/>
    <property type="molecule type" value="Genomic_DNA"/>
</dbReference>
<dbReference type="GO" id="GO:0046872">
    <property type="term" value="F:metal ion binding"/>
    <property type="evidence" value="ECO:0007669"/>
    <property type="project" value="UniProtKB-KW"/>
</dbReference>
<dbReference type="InterPro" id="IPR040393">
    <property type="entry name" value="TREX1/2"/>
</dbReference>
<comment type="cofactor">
    <cofactor evidence="1">
        <name>Mg(2+)</name>
        <dbReference type="ChEBI" id="CHEBI:18420"/>
    </cofactor>
</comment>
<dbReference type="InterPro" id="IPR036397">
    <property type="entry name" value="RNaseH_sf"/>
</dbReference>
<evidence type="ECO:0000313" key="9">
    <source>
        <dbReference type="EMBL" id="PCI95827.1"/>
    </source>
</evidence>